<dbReference type="PROSITE" id="PS01011">
    <property type="entry name" value="FOLYLPOLYGLU_SYNT_1"/>
    <property type="match status" value="1"/>
</dbReference>
<evidence type="ECO:0000256" key="8">
    <source>
        <dbReference type="ARBA" id="ARBA00022598"/>
    </source>
</evidence>
<evidence type="ECO:0000256" key="6">
    <source>
        <dbReference type="ARBA" id="ARBA00022490"/>
    </source>
</evidence>
<dbReference type="GO" id="GO:0005759">
    <property type="term" value="C:mitochondrial matrix"/>
    <property type="evidence" value="ECO:0007669"/>
    <property type="project" value="UniProtKB-SubCell"/>
</dbReference>
<comment type="cofactor">
    <cofactor evidence="17">
        <name>a monovalent cation</name>
        <dbReference type="ChEBI" id="CHEBI:60242"/>
    </cofactor>
    <text evidence="17">A monovalent cation.</text>
</comment>
<dbReference type="SUPFAM" id="SSF53623">
    <property type="entry name" value="MurD-like peptide ligases, catalytic domain"/>
    <property type="match status" value="1"/>
</dbReference>
<keyword evidence="8 17" id="KW-0436">Ligase</keyword>
<gene>
    <name evidence="20" type="ORF">QBC33DRAFT_561448</name>
</gene>
<comment type="similarity">
    <text evidence="5 17">Belongs to the folylpolyglutamate synthase family.</text>
</comment>
<dbReference type="InterPro" id="IPR036615">
    <property type="entry name" value="Mur_ligase_C_dom_sf"/>
</dbReference>
<keyword evidence="21" id="KW-1185">Reference proteome</keyword>
<feature type="binding site" evidence="18">
    <location>
        <position position="356"/>
    </location>
    <ligand>
        <name>ATP</name>
        <dbReference type="ChEBI" id="CHEBI:30616"/>
    </ligand>
</feature>
<keyword evidence="13 19" id="KW-0460">Magnesium</keyword>
<dbReference type="GO" id="GO:0005743">
    <property type="term" value="C:mitochondrial inner membrane"/>
    <property type="evidence" value="ECO:0007669"/>
    <property type="project" value="UniProtKB-SubCell"/>
</dbReference>
<evidence type="ECO:0000256" key="19">
    <source>
        <dbReference type="PIRSR" id="PIRSR038895-2"/>
    </source>
</evidence>
<evidence type="ECO:0000256" key="5">
    <source>
        <dbReference type="ARBA" id="ARBA00008276"/>
    </source>
</evidence>
<dbReference type="GO" id="GO:0004326">
    <property type="term" value="F:tetrahydrofolylpolyglutamate synthase activity"/>
    <property type="evidence" value="ECO:0007669"/>
    <property type="project" value="UniProtKB-EC"/>
</dbReference>
<dbReference type="GO" id="GO:0005524">
    <property type="term" value="F:ATP binding"/>
    <property type="evidence" value="ECO:0007669"/>
    <property type="project" value="UniProtKB-KW"/>
</dbReference>
<dbReference type="GeneID" id="85313322"/>
<evidence type="ECO:0000256" key="10">
    <source>
        <dbReference type="ARBA" id="ARBA00022741"/>
    </source>
</evidence>
<dbReference type="GO" id="GO:0046872">
    <property type="term" value="F:metal ion binding"/>
    <property type="evidence" value="ECO:0007669"/>
    <property type="project" value="UniProtKB-KW"/>
</dbReference>
<dbReference type="PANTHER" id="PTHR11136">
    <property type="entry name" value="FOLYLPOLYGLUTAMATE SYNTHASE-RELATED"/>
    <property type="match status" value="1"/>
</dbReference>
<dbReference type="Proteomes" id="UP001244011">
    <property type="component" value="Unassembled WGS sequence"/>
</dbReference>
<dbReference type="InterPro" id="IPR001645">
    <property type="entry name" value="Folylpolyglutamate_synth"/>
</dbReference>
<keyword evidence="6" id="KW-0963">Cytoplasm</keyword>
<evidence type="ECO:0000256" key="15">
    <source>
        <dbReference type="ARBA" id="ARBA00023136"/>
    </source>
</evidence>
<evidence type="ECO:0000256" key="16">
    <source>
        <dbReference type="ARBA" id="ARBA00047493"/>
    </source>
</evidence>
<keyword evidence="10 18" id="KW-0547">Nucleotide-binding</keyword>
<dbReference type="NCBIfam" id="TIGR01499">
    <property type="entry name" value="folC"/>
    <property type="match status" value="1"/>
</dbReference>
<evidence type="ECO:0000256" key="9">
    <source>
        <dbReference type="ARBA" id="ARBA00022723"/>
    </source>
</evidence>
<dbReference type="EC" id="6.3.2.17" evidence="17"/>
<evidence type="ECO:0000256" key="17">
    <source>
        <dbReference type="PIRNR" id="PIRNR038895"/>
    </source>
</evidence>
<dbReference type="AlphaFoldDB" id="A0AAJ0BUK0"/>
<evidence type="ECO:0000256" key="18">
    <source>
        <dbReference type="PIRSR" id="PIRSR038895-1"/>
    </source>
</evidence>
<dbReference type="PIRSF" id="PIRSF038895">
    <property type="entry name" value="FPGS"/>
    <property type="match status" value="1"/>
</dbReference>
<feature type="binding site" evidence="19">
    <location>
        <position position="198"/>
    </location>
    <ligand>
        <name>Mg(2+)</name>
        <dbReference type="ChEBI" id="CHEBI:18420"/>
        <label>1</label>
    </ligand>
</feature>
<evidence type="ECO:0000256" key="11">
    <source>
        <dbReference type="ARBA" id="ARBA00022792"/>
    </source>
</evidence>
<proteinExistence type="inferred from homology"/>
<comment type="caution">
    <text evidence="20">The sequence shown here is derived from an EMBL/GenBank/DDBJ whole genome shotgun (WGS) entry which is preliminary data.</text>
</comment>
<evidence type="ECO:0000256" key="4">
    <source>
        <dbReference type="ARBA" id="ARBA00005150"/>
    </source>
</evidence>
<keyword evidence="7 17" id="KW-0554">One-carbon metabolism</keyword>
<feature type="binding site" evidence="19">
    <location>
        <position position="228"/>
    </location>
    <ligand>
        <name>Mg(2+)</name>
        <dbReference type="ChEBI" id="CHEBI:18420"/>
        <label>2</label>
    </ligand>
</feature>
<keyword evidence="11" id="KW-0999">Mitochondrion inner membrane</keyword>
<comment type="pathway">
    <text evidence="4 17">Cofactor biosynthesis; tetrahydrofolylpolyglutamate biosynthesis.</text>
</comment>
<dbReference type="InterPro" id="IPR018109">
    <property type="entry name" value="Folylpolyglutamate_synth_CS"/>
</dbReference>
<evidence type="ECO:0000256" key="1">
    <source>
        <dbReference type="ARBA" id="ARBA00004273"/>
    </source>
</evidence>
<feature type="binding site" evidence="18">
    <location>
        <position position="371"/>
    </location>
    <ligand>
        <name>ATP</name>
        <dbReference type="ChEBI" id="CHEBI:30616"/>
    </ligand>
</feature>
<evidence type="ECO:0000256" key="13">
    <source>
        <dbReference type="ARBA" id="ARBA00022842"/>
    </source>
</evidence>
<keyword evidence="14" id="KW-0496">Mitochondrion</keyword>
<keyword evidence="9 19" id="KW-0479">Metal-binding</keyword>
<comment type="subcellular location">
    <subcellularLocation>
        <location evidence="3">Cytoplasm</location>
    </subcellularLocation>
    <subcellularLocation>
        <location evidence="1">Mitochondrion inner membrane</location>
    </subcellularLocation>
    <subcellularLocation>
        <location evidence="2">Mitochondrion matrix</location>
    </subcellularLocation>
</comment>
<keyword evidence="15" id="KW-0472">Membrane</keyword>
<dbReference type="Gene3D" id="3.40.1190.10">
    <property type="entry name" value="Mur-like, catalytic domain"/>
    <property type="match status" value="1"/>
</dbReference>
<evidence type="ECO:0000256" key="12">
    <source>
        <dbReference type="ARBA" id="ARBA00022840"/>
    </source>
</evidence>
<accession>A0AAJ0BUK0</accession>
<reference evidence="20" key="1">
    <citation type="submission" date="2023-06" db="EMBL/GenBank/DDBJ databases">
        <title>Genome-scale phylogeny and comparative genomics of the fungal order Sordariales.</title>
        <authorList>
            <consortium name="Lawrence Berkeley National Laboratory"/>
            <person name="Hensen N."/>
            <person name="Bonometti L."/>
            <person name="Westerberg I."/>
            <person name="Brannstrom I.O."/>
            <person name="Guillou S."/>
            <person name="Cros-Aarteil S."/>
            <person name="Calhoun S."/>
            <person name="Haridas S."/>
            <person name="Kuo A."/>
            <person name="Mondo S."/>
            <person name="Pangilinan J."/>
            <person name="Riley R."/>
            <person name="Labutti K."/>
            <person name="Andreopoulos B."/>
            <person name="Lipzen A."/>
            <person name="Chen C."/>
            <person name="Yanf M."/>
            <person name="Daum C."/>
            <person name="Ng V."/>
            <person name="Clum A."/>
            <person name="Steindorff A."/>
            <person name="Ohm R."/>
            <person name="Martin F."/>
            <person name="Silar P."/>
            <person name="Natvig D."/>
            <person name="Lalanne C."/>
            <person name="Gautier V."/>
            <person name="Ament-Velasquez S.L."/>
            <person name="Kruys A."/>
            <person name="Hutchinson M.I."/>
            <person name="Powell A.J."/>
            <person name="Barry K."/>
            <person name="Miller A.N."/>
            <person name="Grigoriev I.V."/>
            <person name="Debuchy R."/>
            <person name="Gladieux P."/>
            <person name="Thoren M.H."/>
            <person name="Johannesson H."/>
        </authorList>
    </citation>
    <scope>NUCLEOTIDE SEQUENCE</scope>
    <source>
        <strain evidence="20">8032-3</strain>
    </source>
</reference>
<dbReference type="InterPro" id="IPR023600">
    <property type="entry name" value="Folylpolyglutamate_synth_euk"/>
</dbReference>
<evidence type="ECO:0000256" key="2">
    <source>
        <dbReference type="ARBA" id="ARBA00004305"/>
    </source>
</evidence>
<evidence type="ECO:0000256" key="3">
    <source>
        <dbReference type="ARBA" id="ARBA00004496"/>
    </source>
</evidence>
<dbReference type="Gene3D" id="3.90.190.20">
    <property type="entry name" value="Mur ligase, C-terminal domain"/>
    <property type="match status" value="1"/>
</dbReference>
<protein>
    <recommendedName>
        <fullName evidence="17">Folylpolyglutamate synthase</fullName>
        <ecNumber evidence="17">6.3.2.17</ecNumber>
    </recommendedName>
    <alternativeName>
        <fullName evidence="17">Folylpoly-gamma-glutamate synthetase</fullName>
    </alternativeName>
    <alternativeName>
        <fullName evidence="17">Tetrahydrofolylpolyglutamate synthase</fullName>
    </alternativeName>
</protein>
<feature type="binding site" evidence="19">
    <location>
        <position position="118"/>
    </location>
    <ligand>
        <name>Mg(2+)</name>
        <dbReference type="ChEBI" id="CHEBI:18420"/>
        <label>1</label>
    </ligand>
</feature>
<dbReference type="SUPFAM" id="SSF53244">
    <property type="entry name" value="MurD-like peptide ligases, peptide-binding domain"/>
    <property type="match status" value="1"/>
</dbReference>
<keyword evidence="12 18" id="KW-0067">ATP-binding</keyword>
<evidence type="ECO:0000313" key="20">
    <source>
        <dbReference type="EMBL" id="KAK1764769.1"/>
    </source>
</evidence>
<dbReference type="PANTHER" id="PTHR11136:SF5">
    <property type="entry name" value="FOLYLPOLYGLUTAMATE SYNTHASE, MITOCHONDRIAL"/>
    <property type="match status" value="1"/>
</dbReference>
<dbReference type="EMBL" id="MU839018">
    <property type="protein sequence ID" value="KAK1764769.1"/>
    <property type="molecule type" value="Genomic_DNA"/>
</dbReference>
<evidence type="ECO:0000313" key="21">
    <source>
        <dbReference type="Proteomes" id="UP001244011"/>
    </source>
</evidence>
<dbReference type="RefSeq" id="XP_060280982.1">
    <property type="nucleotide sequence ID" value="XM_060430135.1"/>
</dbReference>
<evidence type="ECO:0000256" key="14">
    <source>
        <dbReference type="ARBA" id="ARBA00023128"/>
    </source>
</evidence>
<dbReference type="GO" id="GO:0006730">
    <property type="term" value="P:one-carbon metabolic process"/>
    <property type="evidence" value="ECO:0007669"/>
    <property type="project" value="UniProtKB-KW"/>
</dbReference>
<organism evidence="20 21">
    <name type="scientific">Phialemonium atrogriseum</name>
    <dbReference type="NCBI Taxonomy" id="1093897"/>
    <lineage>
        <taxon>Eukaryota</taxon>
        <taxon>Fungi</taxon>
        <taxon>Dikarya</taxon>
        <taxon>Ascomycota</taxon>
        <taxon>Pezizomycotina</taxon>
        <taxon>Sordariomycetes</taxon>
        <taxon>Sordariomycetidae</taxon>
        <taxon>Cephalothecales</taxon>
        <taxon>Cephalothecaceae</taxon>
        <taxon>Phialemonium</taxon>
    </lineage>
</organism>
<name>A0AAJ0BUK0_9PEZI</name>
<dbReference type="InterPro" id="IPR036565">
    <property type="entry name" value="Mur-like_cat_sf"/>
</dbReference>
<dbReference type="GO" id="GO:0005829">
    <property type="term" value="C:cytosol"/>
    <property type="evidence" value="ECO:0007669"/>
    <property type="project" value="TreeGrafter"/>
</dbReference>
<comment type="function">
    <text evidence="17">Catalyzes conversion of folates to polyglutamate derivatives allowing concentration of folate compounds in the cell and the intracellular retention of these cofactors, which are important substrates for most of the folate-dependent enzymes that are involved in one-carbon transfer reactions involved in purine, pyrimidine and amino acid synthesis.</text>
</comment>
<comment type="catalytic activity">
    <reaction evidence="16 17">
        <text>(6S)-5,6,7,8-tetrahydrofolyl-(gamma-L-Glu)(n) + L-glutamate + ATP = (6S)-5,6,7,8-tetrahydrofolyl-(gamma-L-Glu)(n+1) + ADP + phosphate + H(+)</text>
        <dbReference type="Rhea" id="RHEA:10580"/>
        <dbReference type="Rhea" id="RHEA-COMP:14738"/>
        <dbReference type="Rhea" id="RHEA-COMP:14740"/>
        <dbReference type="ChEBI" id="CHEBI:15378"/>
        <dbReference type="ChEBI" id="CHEBI:29985"/>
        <dbReference type="ChEBI" id="CHEBI:30616"/>
        <dbReference type="ChEBI" id="CHEBI:43474"/>
        <dbReference type="ChEBI" id="CHEBI:141005"/>
        <dbReference type="ChEBI" id="CHEBI:456216"/>
        <dbReference type="EC" id="6.3.2.17"/>
    </reaction>
</comment>
<sequence length="520" mass="56321">MASSPTTRTYEEALRLLSQLQSNKAVTNLFTPPTSTTTTTKPAVDLNALAIPEMHAWLRRAGYTPADLSALRCVHVSGTKGKGSVSALTASILTRWWQHQQQQQQQHVVVGPVGTYSSPHVASVRERIAVDGRPVDRETFARYFFEVWDRLSEAAVREDGVAAGEAAGPSTKPFYFRFLTILALHVFVREGCRSAVVECGIGAEYDATNVLPEGAVTAAVVTQLGVDHVAMLGGTVEEIAWHKAGVFKRGVRAFTRGAGPGREGVMEVLRGRAAEKGAVLVEVDDAEVEAWGGVADAALQGPFQKYNMALAVAAAREHILRLGGRFDGEFAKDDYPLRSMPPEFEAGLREATLRGRCEVYVDGDGVEWFLDGAHTEDSLAGIGQWFASRAAGPDVRRVLLFNQQDRDPAALLPALLASSKAGIGSARAFEYAVFTRNEEKMPAAGEPSRDLAVQTKACEVMRNFDPETRCVTQAAVEPSMELVRGFAREAKEEGKHCKVLVTGSFHLLGAVIKSIEHVEC</sequence>
<evidence type="ECO:0000256" key="7">
    <source>
        <dbReference type="ARBA" id="ARBA00022563"/>
    </source>
</evidence>